<evidence type="ECO:0000256" key="1">
    <source>
        <dbReference type="SAM" id="SignalP"/>
    </source>
</evidence>
<keyword evidence="1" id="KW-0732">Signal</keyword>
<evidence type="ECO:0000313" key="3">
    <source>
        <dbReference type="Proteomes" id="UP000785679"/>
    </source>
</evidence>
<reference evidence="2" key="1">
    <citation type="submission" date="2019-06" db="EMBL/GenBank/DDBJ databases">
        <authorList>
            <person name="Zheng W."/>
        </authorList>
    </citation>
    <scope>NUCLEOTIDE SEQUENCE</scope>
    <source>
        <strain evidence="2">QDHG01</strain>
    </source>
</reference>
<organism evidence="2 3">
    <name type="scientific">Halteria grandinella</name>
    <dbReference type="NCBI Taxonomy" id="5974"/>
    <lineage>
        <taxon>Eukaryota</taxon>
        <taxon>Sar</taxon>
        <taxon>Alveolata</taxon>
        <taxon>Ciliophora</taxon>
        <taxon>Intramacronucleata</taxon>
        <taxon>Spirotrichea</taxon>
        <taxon>Stichotrichia</taxon>
        <taxon>Sporadotrichida</taxon>
        <taxon>Halteriidae</taxon>
        <taxon>Halteria</taxon>
    </lineage>
</organism>
<keyword evidence="3" id="KW-1185">Reference proteome</keyword>
<evidence type="ECO:0008006" key="4">
    <source>
        <dbReference type="Google" id="ProtNLM"/>
    </source>
</evidence>
<dbReference type="Proteomes" id="UP000785679">
    <property type="component" value="Unassembled WGS sequence"/>
</dbReference>
<proteinExistence type="predicted"/>
<protein>
    <recommendedName>
        <fullName evidence="4">Secreted protein</fullName>
    </recommendedName>
</protein>
<sequence>MLSAAMPFLMSSCFFLSSSSLTFEVSFCQLQLSSSLALSSFLFFNSASLQALSLSARPSSTFFSSPSSMLISSKPLLAATTCPPLNKRLF</sequence>
<evidence type="ECO:0000313" key="2">
    <source>
        <dbReference type="EMBL" id="TNV77294.1"/>
    </source>
</evidence>
<gene>
    <name evidence="2" type="ORF">FGO68_gene3033</name>
</gene>
<feature type="chain" id="PRO_5035177991" description="Secreted protein" evidence="1">
    <location>
        <begin position="21"/>
        <end position="90"/>
    </location>
</feature>
<name>A0A8J8NLY8_HALGN</name>
<accession>A0A8J8NLY8</accession>
<dbReference type="AlphaFoldDB" id="A0A8J8NLY8"/>
<comment type="caution">
    <text evidence="2">The sequence shown here is derived from an EMBL/GenBank/DDBJ whole genome shotgun (WGS) entry which is preliminary data.</text>
</comment>
<feature type="signal peptide" evidence="1">
    <location>
        <begin position="1"/>
        <end position="20"/>
    </location>
</feature>
<dbReference type="EMBL" id="RRYP01012158">
    <property type="protein sequence ID" value="TNV77294.1"/>
    <property type="molecule type" value="Genomic_DNA"/>
</dbReference>